<dbReference type="PANTHER" id="PTHR10566">
    <property type="entry name" value="CHAPERONE-ACTIVITY OF BC1 COMPLEX CABC1 -RELATED"/>
    <property type="match status" value="1"/>
</dbReference>
<reference evidence="4 5" key="1">
    <citation type="submission" date="2017-06" db="EMBL/GenBank/DDBJ databases">
        <title>Genome sequencing of cyanobaciteial culture collection at National Institute for Environmental Studies (NIES).</title>
        <authorList>
            <person name="Hirose Y."/>
            <person name="Shimura Y."/>
            <person name="Fujisawa T."/>
            <person name="Nakamura Y."/>
            <person name="Kawachi M."/>
        </authorList>
    </citation>
    <scope>NUCLEOTIDE SEQUENCE [LARGE SCALE GENOMIC DNA]</scope>
    <source>
        <strain evidence="4 5">NIES-2135</strain>
        <plasmid evidence="5">Plasmid Plasmid1 dna</plasmid>
    </source>
</reference>
<dbReference type="EMBL" id="AP018204">
    <property type="protein sequence ID" value="BAY59431.1"/>
    <property type="molecule type" value="Genomic_DNA"/>
</dbReference>
<comment type="similarity">
    <text evidence="1">Belongs to the protein kinase superfamily. ADCK protein kinase family.</text>
</comment>
<dbReference type="SUPFAM" id="SSF56112">
    <property type="entry name" value="Protein kinase-like (PK-like)"/>
    <property type="match status" value="1"/>
</dbReference>
<dbReference type="Proteomes" id="UP000217895">
    <property type="component" value="Plasmid Plasmid1 dna"/>
</dbReference>
<dbReference type="AlphaFoldDB" id="A0A1Z4JRQ1"/>
<dbReference type="InterPro" id="IPR050154">
    <property type="entry name" value="UbiB_kinase"/>
</dbReference>
<evidence type="ECO:0000313" key="5">
    <source>
        <dbReference type="Proteomes" id="UP000217895"/>
    </source>
</evidence>
<geneLocation type="plasmid" evidence="4">
    <name>plasmid1</name>
</geneLocation>
<accession>A0A1Z4JRQ1</accession>
<dbReference type="GO" id="GO:0004672">
    <property type="term" value="F:protein kinase activity"/>
    <property type="evidence" value="ECO:0007669"/>
    <property type="project" value="InterPro"/>
</dbReference>
<name>A0A1Z4JRQ1_LEPBY</name>
<gene>
    <name evidence="4" type="ORF">NIES2135_63080</name>
</gene>
<dbReference type="InterPro" id="IPR000719">
    <property type="entry name" value="Prot_kinase_dom"/>
</dbReference>
<dbReference type="Pfam" id="PF03109">
    <property type="entry name" value="ABC1"/>
    <property type="match status" value="1"/>
</dbReference>
<keyword evidence="4" id="KW-0614">Plasmid</keyword>
<dbReference type="InterPro" id="IPR011009">
    <property type="entry name" value="Kinase-like_dom_sf"/>
</dbReference>
<evidence type="ECO:0000313" key="4">
    <source>
        <dbReference type="EMBL" id="BAY59431.1"/>
    </source>
</evidence>
<feature type="domain" description="Protein kinase" evidence="3">
    <location>
        <begin position="125"/>
        <end position="452"/>
    </location>
</feature>
<evidence type="ECO:0000256" key="1">
    <source>
        <dbReference type="ARBA" id="ARBA00009670"/>
    </source>
</evidence>
<dbReference type="PANTHER" id="PTHR10566:SF113">
    <property type="entry name" value="PROTEIN ACTIVITY OF BC1 COMPLEX KINASE 7, CHLOROPLASTIC"/>
    <property type="match status" value="1"/>
</dbReference>
<keyword evidence="2" id="KW-0472">Membrane</keyword>
<dbReference type="PROSITE" id="PS50011">
    <property type="entry name" value="PROTEIN_KINASE_DOM"/>
    <property type="match status" value="1"/>
</dbReference>
<organism evidence="4 5">
    <name type="scientific">Leptolyngbya boryana NIES-2135</name>
    <dbReference type="NCBI Taxonomy" id="1973484"/>
    <lineage>
        <taxon>Bacteria</taxon>
        <taxon>Bacillati</taxon>
        <taxon>Cyanobacteriota</taxon>
        <taxon>Cyanophyceae</taxon>
        <taxon>Leptolyngbyales</taxon>
        <taxon>Leptolyngbyaceae</taxon>
        <taxon>Leptolyngbya group</taxon>
        <taxon>Leptolyngbya</taxon>
    </lineage>
</organism>
<sequence length="555" mass="62613">MGRSKNSHFNRYSQIANIVARHGLGYFVGILGLERFVPFHQGLLGHSRRTEPYTQPEHIRMAFEELGPTFIKLGQILSTRADLLTPEYQAEFAKLQDQALPVLTNAMEDILAEELGKPINAVFATFDPTPIAAASIGQVYTATLHDGTEVVVKVRRPGIVEQVEEDLEILQNLAVSASYRWELAKQYDVIGLAQEFAQTLRSELDYLREGRNAERFAKNFAHNPNVHIPRIFWESTTSRVLTMERIRGIKVSDLSALNAAGINRKTLAEQIAQLNLQMVFEDGFFHADPHPGNFFIEPNGRIGLIDFGMVGNLDANTQEHLAAILLAVISQDANRLVDAFLELGFAQQTVDRTLLRRDLQYLVSHYYGQPLGEIAIGKILNEMLDVVRRHHLQLPSNLGLFFKAGIINEGVVAHLDPSVSVTALLMPYVEKLLLRQYSPTLWAQRLSEASLYATQWGVELPRKLKYIVGELERGNLRINTQLTNGEPIVRRFERFTNRIVLSIITAALINSLAVLMLIYHPANWEKWAGYFFTVGFIAASTFGIYLIWSTLRSKH</sequence>
<evidence type="ECO:0000259" key="3">
    <source>
        <dbReference type="PROSITE" id="PS50011"/>
    </source>
</evidence>
<keyword evidence="5" id="KW-1185">Reference proteome</keyword>
<evidence type="ECO:0000256" key="2">
    <source>
        <dbReference type="SAM" id="Phobius"/>
    </source>
</evidence>
<dbReference type="InterPro" id="IPR004147">
    <property type="entry name" value="ABC1_dom"/>
</dbReference>
<dbReference type="GO" id="GO:0005524">
    <property type="term" value="F:ATP binding"/>
    <property type="evidence" value="ECO:0007669"/>
    <property type="project" value="InterPro"/>
</dbReference>
<keyword evidence="2" id="KW-1133">Transmembrane helix</keyword>
<protein>
    <submittedName>
        <fullName evidence="4">ABC-1 domain-containing protein</fullName>
    </submittedName>
</protein>
<dbReference type="Gene3D" id="1.10.510.10">
    <property type="entry name" value="Transferase(Phosphotransferase) domain 1"/>
    <property type="match status" value="1"/>
</dbReference>
<dbReference type="CDD" id="cd05121">
    <property type="entry name" value="ABC1_ADCK3-like"/>
    <property type="match status" value="1"/>
</dbReference>
<keyword evidence="2" id="KW-0812">Transmembrane</keyword>
<feature type="transmembrane region" description="Helical" evidence="2">
    <location>
        <begin position="499"/>
        <end position="521"/>
    </location>
</feature>
<proteinExistence type="inferred from homology"/>
<feature type="transmembrane region" description="Helical" evidence="2">
    <location>
        <begin position="527"/>
        <end position="548"/>
    </location>
</feature>